<dbReference type="SUPFAM" id="SSF48403">
    <property type="entry name" value="Ankyrin repeat"/>
    <property type="match status" value="1"/>
</dbReference>
<evidence type="ECO:0000256" key="2">
    <source>
        <dbReference type="ARBA" id="ARBA00023043"/>
    </source>
</evidence>
<accession>A0ABR4PZ98</accession>
<evidence type="ECO:0000313" key="5">
    <source>
        <dbReference type="EMBL" id="KAL5102610.1"/>
    </source>
</evidence>
<evidence type="ECO:0000256" key="3">
    <source>
        <dbReference type="PROSITE-ProRule" id="PRU00023"/>
    </source>
</evidence>
<dbReference type="InterPro" id="IPR051631">
    <property type="entry name" value="Ankyrin-KH/SAM_domain"/>
</dbReference>
<dbReference type="PANTHER" id="PTHR23206">
    <property type="entry name" value="MASK PROTEIN"/>
    <property type="match status" value="1"/>
</dbReference>
<dbReference type="InterPro" id="IPR036770">
    <property type="entry name" value="Ankyrin_rpt-contain_sf"/>
</dbReference>
<dbReference type="PRINTS" id="PR01415">
    <property type="entry name" value="ANKYRIN"/>
</dbReference>
<proteinExistence type="predicted"/>
<keyword evidence="2 3" id="KW-0040">ANK repeat</keyword>
<feature type="repeat" description="ANK" evidence="3">
    <location>
        <begin position="222"/>
        <end position="254"/>
    </location>
</feature>
<feature type="repeat" description="ANK" evidence="3">
    <location>
        <begin position="189"/>
        <end position="221"/>
    </location>
</feature>
<gene>
    <name evidence="5" type="ORF">TcWFU_009123</name>
</gene>
<dbReference type="Gene3D" id="1.25.40.20">
    <property type="entry name" value="Ankyrin repeat-containing domain"/>
    <property type="match status" value="3"/>
</dbReference>
<feature type="region of interest" description="Disordered" evidence="4">
    <location>
        <begin position="26"/>
        <end position="53"/>
    </location>
</feature>
<dbReference type="PROSITE" id="PS50297">
    <property type="entry name" value="ANK_REP_REGION"/>
    <property type="match status" value="2"/>
</dbReference>
<dbReference type="Pfam" id="PF12796">
    <property type="entry name" value="Ank_2"/>
    <property type="match status" value="2"/>
</dbReference>
<dbReference type="InterPro" id="IPR002110">
    <property type="entry name" value="Ankyrin_rpt"/>
</dbReference>
<dbReference type="SMART" id="SM00248">
    <property type="entry name" value="ANK"/>
    <property type="match status" value="7"/>
</dbReference>
<dbReference type="PANTHER" id="PTHR23206:SF8">
    <property type="entry name" value="ANKYRIN REPEAT AND KH DOMAIN-CONTAINING 1"/>
    <property type="match status" value="1"/>
</dbReference>
<dbReference type="EMBL" id="JAKROA010000055">
    <property type="protein sequence ID" value="KAL5102610.1"/>
    <property type="molecule type" value="Genomic_DNA"/>
</dbReference>
<evidence type="ECO:0000256" key="1">
    <source>
        <dbReference type="ARBA" id="ARBA00022737"/>
    </source>
</evidence>
<reference evidence="5 6" key="1">
    <citation type="journal article" date="2022" name="Front. Cell. Infect. Microbiol.">
        <title>The Genomes of Two Strains of Taenia crassiceps the Animal Model for the Study of Human Cysticercosis.</title>
        <authorList>
            <person name="Bobes R.J."/>
            <person name="Estrada K."/>
            <person name="Rios-Valencia D.G."/>
            <person name="Calderon-Gallegos A."/>
            <person name="de la Torre P."/>
            <person name="Carrero J.C."/>
            <person name="Sanchez-Flores A."/>
            <person name="Laclette J.P."/>
        </authorList>
    </citation>
    <scope>NUCLEOTIDE SEQUENCE [LARGE SCALE GENOMIC DNA]</scope>
    <source>
        <strain evidence="5">WFUcys</strain>
    </source>
</reference>
<evidence type="ECO:0000313" key="6">
    <source>
        <dbReference type="Proteomes" id="UP001651158"/>
    </source>
</evidence>
<comment type="caution">
    <text evidence="5">The sequence shown here is derived from an EMBL/GenBank/DDBJ whole genome shotgun (WGS) entry which is preliminary data.</text>
</comment>
<name>A0ABR4PZ98_9CEST</name>
<feature type="repeat" description="ANK" evidence="3">
    <location>
        <begin position="288"/>
        <end position="320"/>
    </location>
</feature>
<protein>
    <submittedName>
        <fullName evidence="5">Ankyrin repeat and KH domain-containing protein mask</fullName>
    </submittedName>
</protein>
<evidence type="ECO:0000256" key="4">
    <source>
        <dbReference type="SAM" id="MobiDB-lite"/>
    </source>
</evidence>
<dbReference type="Proteomes" id="UP001651158">
    <property type="component" value="Unassembled WGS sequence"/>
</dbReference>
<keyword evidence="6" id="KW-1185">Reference proteome</keyword>
<dbReference type="PROSITE" id="PS50088">
    <property type="entry name" value="ANK_REPEAT"/>
    <property type="match status" value="3"/>
</dbReference>
<organism evidence="5 6">
    <name type="scientific">Taenia crassiceps</name>
    <dbReference type="NCBI Taxonomy" id="6207"/>
    <lineage>
        <taxon>Eukaryota</taxon>
        <taxon>Metazoa</taxon>
        <taxon>Spiralia</taxon>
        <taxon>Lophotrochozoa</taxon>
        <taxon>Platyhelminthes</taxon>
        <taxon>Cestoda</taxon>
        <taxon>Eucestoda</taxon>
        <taxon>Cyclophyllidea</taxon>
        <taxon>Taeniidae</taxon>
        <taxon>Taenia</taxon>
    </lineage>
</organism>
<sequence>MGTACHENKLASLGFSRAHKSVPGTTRGVVLYGGDTPISGQPDSRGGDRPYKENKTLPVENIQFPENRPTTDDVPAVRADKNGMALLKATYANDLQAVRQLLQKGANPNMFEVFGRKTALIVAAENNFHEVMHELLEHKASVSQTDSPLDVVNRRRFTPLMRAALKGHDETARQPLDSHATLGPQLNENKESALTLGCKSGKVEMVQLLLERGSPMADRSAELNAGLREAVLLNHAEVIKLLLNHGADVNHSDNTNPPVIFLAIASSTINTLNLLVAQGACVNQVDGQGYTPLMKAVTIGKADMVAALLIAGANARARRKGGTETALSLARRQKHNKITTMIRKALRKRSF</sequence>
<keyword evidence="1" id="KW-0677">Repeat</keyword>